<proteinExistence type="predicted"/>
<name>A0A517QL57_9PLAN</name>
<dbReference type="KEGG" id="tpol:Mal48_15990"/>
<dbReference type="InterPro" id="IPR020958">
    <property type="entry name" value="DUF3686"/>
</dbReference>
<dbReference type="InterPro" id="IPR003959">
    <property type="entry name" value="ATPase_AAA_core"/>
</dbReference>
<feature type="domain" description="AAA+ ATPase" evidence="2">
    <location>
        <begin position="1288"/>
        <end position="1437"/>
    </location>
</feature>
<accession>A0A517QL57</accession>
<dbReference type="EMBL" id="CP036267">
    <property type="protein sequence ID" value="QDT32354.1"/>
    <property type="molecule type" value="Genomic_DNA"/>
</dbReference>
<reference evidence="3 4" key="1">
    <citation type="submission" date="2019-02" db="EMBL/GenBank/DDBJ databases">
        <title>Deep-cultivation of Planctomycetes and their phenomic and genomic characterization uncovers novel biology.</title>
        <authorList>
            <person name="Wiegand S."/>
            <person name="Jogler M."/>
            <person name="Boedeker C."/>
            <person name="Pinto D."/>
            <person name="Vollmers J."/>
            <person name="Rivas-Marin E."/>
            <person name="Kohn T."/>
            <person name="Peeters S.H."/>
            <person name="Heuer A."/>
            <person name="Rast P."/>
            <person name="Oberbeckmann S."/>
            <person name="Bunk B."/>
            <person name="Jeske O."/>
            <person name="Meyerdierks A."/>
            <person name="Storesund J.E."/>
            <person name="Kallscheuer N."/>
            <person name="Luecker S."/>
            <person name="Lage O.M."/>
            <person name="Pohl T."/>
            <person name="Merkel B.J."/>
            <person name="Hornburger P."/>
            <person name="Mueller R.-W."/>
            <person name="Bruemmer F."/>
            <person name="Labrenz M."/>
            <person name="Spormann A.M."/>
            <person name="Op den Camp H."/>
            <person name="Overmann J."/>
            <person name="Amann R."/>
            <person name="Jetten M.S.M."/>
            <person name="Mascher T."/>
            <person name="Medema M.H."/>
            <person name="Devos D.P."/>
            <person name="Kaster A.-K."/>
            <person name="Ovreas L."/>
            <person name="Rohde M."/>
            <person name="Galperin M.Y."/>
            <person name="Jogler C."/>
        </authorList>
    </citation>
    <scope>NUCLEOTIDE SEQUENCE [LARGE SCALE GENOMIC DNA]</scope>
    <source>
        <strain evidence="3 4">Mal48</strain>
    </source>
</reference>
<dbReference type="Pfam" id="PF00004">
    <property type="entry name" value="AAA"/>
    <property type="match status" value="1"/>
</dbReference>
<dbReference type="RefSeq" id="WP_145197552.1">
    <property type="nucleotide sequence ID" value="NZ_CP036267.1"/>
</dbReference>
<sequence>MDSSPQQPEAATQLESGTYEILRNRLRSHGEELRSRLDQLNENRKEVFGSIDLKLLNTERITTEHNCVPRDMVAVGDQFLFGYNVQFGLRTERNVADVFAVYSFDNETKTFSPEPLDLLQNATFEKDFQDVYRYYKSATFAKFYKRGVHLYMVFQVGKSPTDIKSFKWLVEGSTLRYLDNRSDHEVRFPAQHEFEWQKTTRDMQRHGEHPHISIDDRIFVETVGGDLTIKVENNTESGAGIYEEPVENADQTLDDADIFYALVGHTILLKIRPYQEQDWRYIVFNEKIQKASRVDSIADACVLLPDDHGLIFSNGYYLQSGERKTFDTSIQGLIFDRRVSSPNGEDTLYVFYQPVQGAYVLLGYNLIEQVVDTPVICNGFTMFRGGETILFKSHGEPQKHHAVQVWQTPYVGEDYETFENTDSYLYKIGNRDIVRGMAECHEILNLIEKEDSYSDLYVDLVKYAGDILDSYFWINNAEAANLGEPLQQIKVAATSAVDEFEKVVRVRQNTREQTQQVAGETRELLNEVGRRRFDNIDSFVKSLAGLRRVRGEIIGLRDLRYADTELIEQLETEVAEQAEQLSHRCVEFLLNDDALQPYADAVAIEQAGIDDLNKVADAKQVEEKIAESSHELEMLIEIVSNLKIDDATQRTTIIDNISGIFSHVNAARASLKRKIQELASVEGSAEFSSQLKLMNQSVVNYLDVCDSPEKCEEYLTKLMVQLEELEGKFAEFDEFIVQLADKREEVAGAFGSRRMQLVEKRNKRANALADAADRILKGVKNRIESFQEISDIHGYFASDLMIDKVRNIISDLEGLGDSVKVDDIQSRLKTIREDAVRQLKDKKELYEDGDHVIRFGNHRFSVNTQVLDLTTVLRDGELNYHLTGTDFYEPVNSEELNSTQSVWTMEVVSENKDVYRAEFLAYTMLQAARNGQWNPYEDQSSPQSAKQLMNEVDLLSEVQKFMGPRYQEGYSKGVHDQDAVKILHALLEIDNACGLLRYSSQSRVLANLFWWNFGDSKTKKLKEQVLTGFGTISQFFPGTDQQQEYLADLREMLLEFIEESEFYGTSEVPSGRVHEAAEYLFDELTDDSRRVRGNQFVVSQTAADLFREFHDHLKRLDAQERFTKAMKAVQRDTLASFELARDWTTAFLLNYGNGEEVFDYREEIAKLIMDGQVDERAVVAAQMERKLTKMIGTHPVIQSGNYELRFNHFLDRLSTFERETIPRFKRYHELKSQLVDEHRDAMKLTEFQPRVLTSFVRNQLIDQVYLPLVGDNLAKQIGTTGEGKRTDRQGLLLLISPPGYGKTTLMEYIANRLGIIFMKVNGPALGHEVTSLDPAAAPNAGAREEVEKLNLAFEMGDNVLIYLDDIQHCHTEFLQKFISLCDAQRKIEGVYKGKTQTYDFRGKKVAVVMAGNPYTESGEKFQIPDMLSNRADIYNLGEIIGDTADAFELSYIENALTSNSVLGKLASRSQKDVYAVVKMAERTLRGDAAPSEGIDFEANYSMEELNDFVDTMMKLMRVRDVVLRVNQEYITSAAQHDDYRTEPPFLLQGSYRNMNRIAEKVLPVMNGDEIESLIQSSYQNDAQTLTSGTEANLLKFKELTGTLTAGEQERWDDIKRTFKQNIKMRGIGSDDKVGQVIATLTTFSDGLDSIRKAVNEGATTLSAKSDSQSDTPDEDVLREELRAMSLQLADGLEQIARLSNRPINVSVPPLEMKWPDTFPTTTAPDSARSEEPRSTSDQNRPKIVDEEEGENTKSDERITIVNRLPKTVYGVLESQFELMQQWLKPLTELSMSQHQQISNLQPKIEECLSNYQRLLNKLEAAQDRD</sequence>
<dbReference type="Pfam" id="PF12458">
    <property type="entry name" value="DUF3686"/>
    <property type="match status" value="1"/>
</dbReference>
<dbReference type="GO" id="GO:0005524">
    <property type="term" value="F:ATP binding"/>
    <property type="evidence" value="ECO:0007669"/>
    <property type="project" value="InterPro"/>
</dbReference>
<evidence type="ECO:0000313" key="3">
    <source>
        <dbReference type="EMBL" id="QDT32354.1"/>
    </source>
</evidence>
<dbReference type="CDD" id="cd00009">
    <property type="entry name" value="AAA"/>
    <property type="match status" value="1"/>
</dbReference>
<gene>
    <name evidence="3" type="ORF">Mal48_15990</name>
</gene>
<dbReference type="InterPro" id="IPR003593">
    <property type="entry name" value="AAA+_ATPase"/>
</dbReference>
<keyword evidence="4" id="KW-1185">Reference proteome</keyword>
<evidence type="ECO:0000313" key="4">
    <source>
        <dbReference type="Proteomes" id="UP000315724"/>
    </source>
</evidence>
<evidence type="ECO:0000259" key="2">
    <source>
        <dbReference type="SMART" id="SM00382"/>
    </source>
</evidence>
<evidence type="ECO:0000256" key="1">
    <source>
        <dbReference type="SAM" id="MobiDB-lite"/>
    </source>
</evidence>
<dbReference type="Proteomes" id="UP000315724">
    <property type="component" value="Chromosome"/>
</dbReference>
<dbReference type="InterPro" id="IPR027417">
    <property type="entry name" value="P-loop_NTPase"/>
</dbReference>
<dbReference type="Pfam" id="PF25472">
    <property type="entry name" value="DUF7902"/>
    <property type="match status" value="1"/>
</dbReference>
<dbReference type="SUPFAM" id="SSF52540">
    <property type="entry name" value="P-loop containing nucleoside triphosphate hydrolases"/>
    <property type="match status" value="1"/>
</dbReference>
<dbReference type="GO" id="GO:0016887">
    <property type="term" value="F:ATP hydrolysis activity"/>
    <property type="evidence" value="ECO:0007669"/>
    <property type="project" value="InterPro"/>
</dbReference>
<dbReference type="Gene3D" id="3.40.50.300">
    <property type="entry name" value="P-loop containing nucleotide triphosphate hydrolases"/>
    <property type="match status" value="1"/>
</dbReference>
<dbReference type="SMART" id="SM00382">
    <property type="entry name" value="AAA"/>
    <property type="match status" value="1"/>
</dbReference>
<dbReference type="OrthoDB" id="9814769at2"/>
<dbReference type="InterPro" id="IPR057224">
    <property type="entry name" value="DUF7902"/>
</dbReference>
<protein>
    <submittedName>
        <fullName evidence="3">ATPase involved in DNA repair</fullName>
    </submittedName>
</protein>
<organism evidence="3 4">
    <name type="scientific">Thalassoglobus polymorphus</name>
    <dbReference type="NCBI Taxonomy" id="2527994"/>
    <lineage>
        <taxon>Bacteria</taxon>
        <taxon>Pseudomonadati</taxon>
        <taxon>Planctomycetota</taxon>
        <taxon>Planctomycetia</taxon>
        <taxon>Planctomycetales</taxon>
        <taxon>Planctomycetaceae</taxon>
        <taxon>Thalassoglobus</taxon>
    </lineage>
</organism>
<feature type="region of interest" description="Disordered" evidence="1">
    <location>
        <begin position="1707"/>
        <end position="1756"/>
    </location>
</feature>
<feature type="compositionally biased region" description="Basic and acidic residues" evidence="1">
    <location>
        <begin position="1727"/>
        <end position="1756"/>
    </location>
</feature>